<name>A0A6M3ISL6_9ZZZZ</name>
<gene>
    <name evidence="2" type="ORF">MM415A02394_0010</name>
    <name evidence="1" type="ORF">MM415B01185_0031</name>
</gene>
<evidence type="ECO:0000313" key="1">
    <source>
        <dbReference type="EMBL" id="QJA60097.1"/>
    </source>
</evidence>
<dbReference type="AlphaFoldDB" id="A0A6M3ISL6"/>
<accession>A0A6M3ISL6</accession>
<dbReference type="EMBL" id="MT141395">
    <property type="protein sequence ID" value="QJA60097.1"/>
    <property type="molecule type" value="Genomic_DNA"/>
</dbReference>
<evidence type="ECO:0000313" key="2">
    <source>
        <dbReference type="EMBL" id="QJA73383.1"/>
    </source>
</evidence>
<dbReference type="EMBL" id="MT142023">
    <property type="protein sequence ID" value="QJA73383.1"/>
    <property type="molecule type" value="Genomic_DNA"/>
</dbReference>
<sequence>MIKGKVSVRLNAKAKAMLKSGRYVVHIQYNYCYEIMTATNITSSQFPPTCQKPTAIGLYDIVTGRYMCSARVNI</sequence>
<protein>
    <submittedName>
        <fullName evidence="1">Uncharacterized protein</fullName>
    </submittedName>
</protein>
<organism evidence="1">
    <name type="scientific">viral metagenome</name>
    <dbReference type="NCBI Taxonomy" id="1070528"/>
    <lineage>
        <taxon>unclassified sequences</taxon>
        <taxon>metagenomes</taxon>
        <taxon>organismal metagenomes</taxon>
    </lineage>
</organism>
<reference evidence="1" key="1">
    <citation type="submission" date="2020-03" db="EMBL/GenBank/DDBJ databases">
        <title>The deep terrestrial virosphere.</title>
        <authorList>
            <person name="Holmfeldt K."/>
            <person name="Nilsson E."/>
            <person name="Simone D."/>
            <person name="Lopez-Fernandez M."/>
            <person name="Wu X."/>
            <person name="de Brujin I."/>
            <person name="Lundin D."/>
            <person name="Andersson A."/>
            <person name="Bertilsson S."/>
            <person name="Dopson M."/>
        </authorList>
    </citation>
    <scope>NUCLEOTIDE SEQUENCE</scope>
    <source>
        <strain evidence="2">MM415A02394</strain>
        <strain evidence="1">MM415B01185</strain>
    </source>
</reference>
<proteinExistence type="predicted"/>